<dbReference type="InterPro" id="IPR016181">
    <property type="entry name" value="Acyl_CoA_acyltransferase"/>
</dbReference>
<dbReference type="Proteomes" id="UP000655868">
    <property type="component" value="Unassembled WGS sequence"/>
</dbReference>
<dbReference type="EMBL" id="JAEMNV010000007">
    <property type="protein sequence ID" value="MBJ8341287.1"/>
    <property type="molecule type" value="Genomic_DNA"/>
</dbReference>
<name>A0A934NU72_9NOCA</name>
<dbReference type="RefSeq" id="WP_199706174.1">
    <property type="nucleotide sequence ID" value="NZ_JAEMNV010000007.1"/>
</dbReference>
<proteinExistence type="predicted"/>
<sequence length="170" mass="19063">MTTTEARLLDGTRVEMRELGPGDSTAILDLYASLDQYDSYLRFFAPPPKKLGPVATSVARSDDEHFGIGAYVDNRLVGVANFVVREDLTTADIAIVVEHKEQMLGVGTSLLRRLQQEASRRHISRFVADVLVENARMLRVIQDLGWRCKRTRAYGVVHLEIDIDGGFENE</sequence>
<keyword evidence="3" id="KW-1185">Reference proteome</keyword>
<evidence type="ECO:0000259" key="1">
    <source>
        <dbReference type="PROSITE" id="PS51186"/>
    </source>
</evidence>
<dbReference type="GO" id="GO:0016747">
    <property type="term" value="F:acyltransferase activity, transferring groups other than amino-acyl groups"/>
    <property type="evidence" value="ECO:0007669"/>
    <property type="project" value="InterPro"/>
</dbReference>
<dbReference type="Pfam" id="PF00583">
    <property type="entry name" value="Acetyltransf_1"/>
    <property type="match status" value="1"/>
</dbReference>
<dbReference type="PROSITE" id="PS51186">
    <property type="entry name" value="GNAT"/>
    <property type="match status" value="1"/>
</dbReference>
<organism evidence="2 3">
    <name type="scientific">Antrihabitans stalagmiti</name>
    <dbReference type="NCBI Taxonomy" id="2799499"/>
    <lineage>
        <taxon>Bacteria</taxon>
        <taxon>Bacillati</taxon>
        <taxon>Actinomycetota</taxon>
        <taxon>Actinomycetes</taxon>
        <taxon>Mycobacteriales</taxon>
        <taxon>Nocardiaceae</taxon>
        <taxon>Antrihabitans</taxon>
    </lineage>
</organism>
<comment type="caution">
    <text evidence="2">The sequence shown here is derived from an EMBL/GenBank/DDBJ whole genome shotgun (WGS) entry which is preliminary data.</text>
</comment>
<dbReference type="InterPro" id="IPR000182">
    <property type="entry name" value="GNAT_dom"/>
</dbReference>
<gene>
    <name evidence="2" type="ORF">JGU71_20590</name>
</gene>
<dbReference type="Gene3D" id="3.40.630.30">
    <property type="match status" value="1"/>
</dbReference>
<evidence type="ECO:0000313" key="2">
    <source>
        <dbReference type="EMBL" id="MBJ8341287.1"/>
    </source>
</evidence>
<accession>A0A934NU72</accession>
<reference evidence="2" key="1">
    <citation type="submission" date="2020-12" db="EMBL/GenBank/DDBJ databases">
        <title>Antrihabitans popcorni sp. nov. and Antrihabitans auranticaus sp. nov., isolated from a larva cave.</title>
        <authorList>
            <person name="Lee S.D."/>
            <person name="Kim I.S."/>
        </authorList>
    </citation>
    <scope>NUCLEOTIDE SEQUENCE</scope>
    <source>
        <strain evidence="2">YC3-6</strain>
    </source>
</reference>
<dbReference type="AlphaFoldDB" id="A0A934NU72"/>
<protein>
    <submittedName>
        <fullName evidence="2">GNAT family N-acetyltransferase</fullName>
    </submittedName>
</protein>
<evidence type="ECO:0000313" key="3">
    <source>
        <dbReference type="Proteomes" id="UP000655868"/>
    </source>
</evidence>
<feature type="domain" description="N-acetyltransferase" evidence="1">
    <location>
        <begin position="14"/>
        <end position="164"/>
    </location>
</feature>
<dbReference type="SUPFAM" id="SSF55729">
    <property type="entry name" value="Acyl-CoA N-acyltransferases (Nat)"/>
    <property type="match status" value="1"/>
</dbReference>